<dbReference type="OrthoDB" id="1862401at2759"/>
<gene>
    <name evidence="2" type="ORF">HIM_12702</name>
</gene>
<evidence type="ECO:0000256" key="1">
    <source>
        <dbReference type="ARBA" id="ARBA00022679"/>
    </source>
</evidence>
<dbReference type="Proteomes" id="UP000054481">
    <property type="component" value="Unassembled WGS sequence"/>
</dbReference>
<dbReference type="EMBL" id="KQ031229">
    <property type="protein sequence ID" value="KJZ67909.1"/>
    <property type="molecule type" value="Genomic_DNA"/>
</dbReference>
<dbReference type="InterPro" id="IPR023213">
    <property type="entry name" value="CAT-like_dom_sf"/>
</dbReference>
<dbReference type="PANTHER" id="PTHR31642">
    <property type="entry name" value="TRICHOTHECENE 3-O-ACETYLTRANSFERASE"/>
    <property type="match status" value="1"/>
</dbReference>
<evidence type="ECO:0000313" key="3">
    <source>
        <dbReference type="Proteomes" id="UP000054481"/>
    </source>
</evidence>
<evidence type="ECO:0000313" key="2">
    <source>
        <dbReference type="EMBL" id="KJZ67909.1"/>
    </source>
</evidence>
<accession>A0A0F7ZZS9</accession>
<dbReference type="Gene3D" id="3.30.559.10">
    <property type="entry name" value="Chloramphenicol acetyltransferase-like domain"/>
    <property type="match status" value="2"/>
</dbReference>
<sequence length="469" mass="50009">MSVNHRAERLTPLDVQMPASYIPVLLIFRTTEPATVILPRLQLGLERLVEYVPWLAGRVHYTTQKGDGKEAQGPEIRWDSGGAPLSIVDRGSVLSSSYEALAAQGMPSEAFPADMWPVAMTMFGGGDAAGEPVFTASFFRFADGQGAGLCVCMHHGAVDGTGFDAVVGLWTRCMAAGDAPPHPDVGRSRSERLSDALAPNWGEAAAMSEDDMLRLHPEYAREAPPAPAAMPPCRFGTYNVSLARLRAVKEQLGSHLSFAPSTSMVLASVLWSAAARGRARDGAEATRKLVVSVNGRPRIGDGFSTAEAPYLGNFAFATVVELPAETLAAAQPEGAAVESLARVCRAVHQAVLGVDARYITRACRLLDGAAGRWAVRFGWDLTSGHFLGFNSWAGLCLYDADFGAGLGTPEFVRLPSGGPADGLCLVLPRKRVLGSSETSEVALQVILSLRSDELTSLENDATWRALVDW</sequence>
<proteinExistence type="predicted"/>
<name>A0A0F7ZZS9_9HYPO</name>
<dbReference type="GO" id="GO:0016747">
    <property type="term" value="F:acyltransferase activity, transferring groups other than amino-acyl groups"/>
    <property type="evidence" value="ECO:0007669"/>
    <property type="project" value="TreeGrafter"/>
</dbReference>
<reference evidence="2 3" key="1">
    <citation type="journal article" date="2014" name="Genome Biol. Evol.">
        <title>Comparative genomics and transcriptomics analyses reveal divergent lifestyle features of nematode endoparasitic fungus Hirsutella minnesotensis.</title>
        <authorList>
            <person name="Lai Y."/>
            <person name="Liu K."/>
            <person name="Zhang X."/>
            <person name="Zhang X."/>
            <person name="Li K."/>
            <person name="Wang N."/>
            <person name="Shu C."/>
            <person name="Wu Y."/>
            <person name="Wang C."/>
            <person name="Bushley K.E."/>
            <person name="Xiang M."/>
            <person name="Liu X."/>
        </authorList>
    </citation>
    <scope>NUCLEOTIDE SEQUENCE [LARGE SCALE GENOMIC DNA]</scope>
    <source>
        <strain evidence="2 3">3608</strain>
    </source>
</reference>
<organism evidence="2 3">
    <name type="scientific">Hirsutella minnesotensis 3608</name>
    <dbReference type="NCBI Taxonomy" id="1043627"/>
    <lineage>
        <taxon>Eukaryota</taxon>
        <taxon>Fungi</taxon>
        <taxon>Dikarya</taxon>
        <taxon>Ascomycota</taxon>
        <taxon>Pezizomycotina</taxon>
        <taxon>Sordariomycetes</taxon>
        <taxon>Hypocreomycetidae</taxon>
        <taxon>Hypocreales</taxon>
        <taxon>Ophiocordycipitaceae</taxon>
        <taxon>Hirsutella</taxon>
    </lineage>
</organism>
<dbReference type="PANTHER" id="PTHR31642:SF310">
    <property type="entry name" value="FATTY ALCOHOL:CAFFEOYL-COA ACYLTRANSFERASE"/>
    <property type="match status" value="1"/>
</dbReference>
<dbReference type="AlphaFoldDB" id="A0A0F7ZZS9"/>
<keyword evidence="3" id="KW-1185">Reference proteome</keyword>
<protein>
    <submittedName>
        <fullName evidence="2">Uncharacterized protein</fullName>
    </submittedName>
</protein>
<keyword evidence="1" id="KW-0808">Transferase</keyword>
<dbReference type="InterPro" id="IPR050317">
    <property type="entry name" value="Plant_Fungal_Acyltransferase"/>
</dbReference>
<dbReference type="Pfam" id="PF02458">
    <property type="entry name" value="Transferase"/>
    <property type="match status" value="1"/>
</dbReference>